<comment type="caution">
    <text evidence="4">The sequence shown here is derived from an EMBL/GenBank/DDBJ whole genome shotgun (WGS) entry which is preliminary data.</text>
</comment>
<dbReference type="Gene3D" id="3.40.50.150">
    <property type="entry name" value="Vaccinia Virus protein VP39"/>
    <property type="match status" value="1"/>
</dbReference>
<dbReference type="SUPFAM" id="SSF53335">
    <property type="entry name" value="S-adenosyl-L-methionine-dependent methyltransferases"/>
    <property type="match status" value="1"/>
</dbReference>
<dbReference type="Pfam" id="PF03602">
    <property type="entry name" value="Cons_hypoth95"/>
    <property type="match status" value="1"/>
</dbReference>
<dbReference type="CDD" id="cd02440">
    <property type="entry name" value="AdoMet_MTases"/>
    <property type="match status" value="1"/>
</dbReference>
<proteinExistence type="predicted"/>
<gene>
    <name evidence="4" type="ORF">KC19_1G308300</name>
</gene>
<dbReference type="InterPro" id="IPR029063">
    <property type="entry name" value="SAM-dependent_MTases_sf"/>
</dbReference>
<dbReference type="GO" id="GO:0008168">
    <property type="term" value="F:methyltransferase activity"/>
    <property type="evidence" value="ECO:0007669"/>
    <property type="project" value="UniProtKB-KW"/>
</dbReference>
<keyword evidence="5" id="KW-1185">Reference proteome</keyword>
<feature type="region of interest" description="Disordered" evidence="3">
    <location>
        <begin position="1"/>
        <end position="71"/>
    </location>
</feature>
<dbReference type="PANTHER" id="PTHR43542:SF1">
    <property type="entry name" value="METHYLTRANSFERASE"/>
    <property type="match status" value="1"/>
</dbReference>
<organism evidence="4 5">
    <name type="scientific">Ceratodon purpureus</name>
    <name type="common">Fire moss</name>
    <name type="synonym">Dicranum purpureum</name>
    <dbReference type="NCBI Taxonomy" id="3225"/>
    <lineage>
        <taxon>Eukaryota</taxon>
        <taxon>Viridiplantae</taxon>
        <taxon>Streptophyta</taxon>
        <taxon>Embryophyta</taxon>
        <taxon>Bryophyta</taxon>
        <taxon>Bryophytina</taxon>
        <taxon>Bryopsida</taxon>
        <taxon>Dicranidae</taxon>
        <taxon>Pseudoditrichales</taxon>
        <taxon>Ditrichaceae</taxon>
        <taxon>Ceratodon</taxon>
    </lineage>
</organism>
<dbReference type="AlphaFoldDB" id="A0A8T0JEQ3"/>
<evidence type="ECO:0000256" key="1">
    <source>
        <dbReference type="ARBA" id="ARBA00022603"/>
    </source>
</evidence>
<reference evidence="4" key="1">
    <citation type="submission" date="2020-06" db="EMBL/GenBank/DDBJ databases">
        <title>WGS assembly of Ceratodon purpureus strain R40.</title>
        <authorList>
            <person name="Carey S.B."/>
            <person name="Jenkins J."/>
            <person name="Shu S."/>
            <person name="Lovell J.T."/>
            <person name="Sreedasyam A."/>
            <person name="Maumus F."/>
            <person name="Tiley G.P."/>
            <person name="Fernandez-Pozo N."/>
            <person name="Barry K."/>
            <person name="Chen C."/>
            <person name="Wang M."/>
            <person name="Lipzen A."/>
            <person name="Daum C."/>
            <person name="Saski C.A."/>
            <person name="Payton A.C."/>
            <person name="Mcbreen J.C."/>
            <person name="Conrad R.E."/>
            <person name="Kollar L.M."/>
            <person name="Olsson S."/>
            <person name="Huttunen S."/>
            <person name="Landis J.B."/>
            <person name="Wickett N.J."/>
            <person name="Johnson M.G."/>
            <person name="Rensing S.A."/>
            <person name="Grimwood J."/>
            <person name="Schmutz J."/>
            <person name="Mcdaniel S.F."/>
        </authorList>
    </citation>
    <scope>NUCLEOTIDE SEQUENCE</scope>
    <source>
        <strain evidence="4">R40</strain>
    </source>
</reference>
<sequence length="342" mass="37158">MSSTFFSPGSPSPCLRLSPAQQHPHSSSHHNVCPSTSGASQPLVLCAASRRHSEKSDKSSGKGRRKRGGAVVEEEEVFNVDGGWKIDLDSTEKMLEVAGVQVPVRLRQQLEQERQVVEEKAQRSAVARKVEDGPRLTHKLLKVMAGKVGGRKLASPADLNVRPMMEVVRGAVFNILQALGGCSAHLPPGRWLDLYSGTGSVGIEALSRGCEAAHFVEMDPWVVAEVLDPNLAVTGFQSQAVVHTSPVETLLQQAAENGAGILGGQFDYISVTPPYEAVVFSNLMEQLSMSPLIKDDTCIVVEYPIKSKREMPETCGPLVKIRDRRYGRTHVAIYGPSWAKDD</sequence>
<protein>
    <submittedName>
        <fullName evidence="4">Uncharacterized protein</fullName>
    </submittedName>
</protein>
<dbReference type="Proteomes" id="UP000822688">
    <property type="component" value="Chromosome 1"/>
</dbReference>
<name>A0A8T0JEQ3_CERPU</name>
<evidence type="ECO:0000256" key="3">
    <source>
        <dbReference type="SAM" id="MobiDB-lite"/>
    </source>
</evidence>
<feature type="compositionally biased region" description="Low complexity" evidence="3">
    <location>
        <begin position="1"/>
        <end position="25"/>
    </location>
</feature>
<accession>A0A8T0JEQ3</accession>
<dbReference type="EMBL" id="CM026421">
    <property type="protein sequence ID" value="KAG0593161.1"/>
    <property type="molecule type" value="Genomic_DNA"/>
</dbReference>
<evidence type="ECO:0000313" key="5">
    <source>
        <dbReference type="Proteomes" id="UP000822688"/>
    </source>
</evidence>
<dbReference type="GO" id="GO:0031167">
    <property type="term" value="P:rRNA methylation"/>
    <property type="evidence" value="ECO:0007669"/>
    <property type="project" value="InterPro"/>
</dbReference>
<dbReference type="PANTHER" id="PTHR43542">
    <property type="entry name" value="METHYLTRANSFERASE"/>
    <property type="match status" value="1"/>
</dbReference>
<keyword evidence="2" id="KW-0808">Transferase</keyword>
<evidence type="ECO:0000313" key="4">
    <source>
        <dbReference type="EMBL" id="KAG0593161.1"/>
    </source>
</evidence>
<keyword evidence="1" id="KW-0489">Methyltransferase</keyword>
<evidence type="ECO:0000256" key="2">
    <source>
        <dbReference type="ARBA" id="ARBA00022679"/>
    </source>
</evidence>
<dbReference type="InterPro" id="IPR004398">
    <property type="entry name" value="RNA_MeTrfase_RsmD"/>
</dbReference>